<dbReference type="GO" id="GO:0016887">
    <property type="term" value="F:ATP hydrolysis activity"/>
    <property type="evidence" value="ECO:0007669"/>
    <property type="project" value="InterPro"/>
</dbReference>
<dbReference type="InterPro" id="IPR050764">
    <property type="entry name" value="CbbQ/NirQ/NorQ/GpvN"/>
</dbReference>
<feature type="non-terminal residue" evidence="3">
    <location>
        <position position="400"/>
    </location>
</feature>
<evidence type="ECO:0000256" key="1">
    <source>
        <dbReference type="SAM" id="MobiDB-lite"/>
    </source>
</evidence>
<feature type="region of interest" description="Disordered" evidence="1">
    <location>
        <begin position="1"/>
        <end position="126"/>
    </location>
</feature>
<feature type="domain" description="ATPase dynein-related AAA" evidence="2">
    <location>
        <begin position="214"/>
        <end position="357"/>
    </location>
</feature>
<dbReference type="SUPFAM" id="SSF52540">
    <property type="entry name" value="P-loop containing nucleoside triphosphate hydrolases"/>
    <property type="match status" value="1"/>
</dbReference>
<gene>
    <name evidence="3" type="ORF">SSFG_06636</name>
</gene>
<name>D6A2G0_STRV1</name>
<evidence type="ECO:0000313" key="3">
    <source>
        <dbReference type="EMBL" id="EFE71398.2"/>
    </source>
</evidence>
<organism evidence="3 4">
    <name type="scientific">Streptomyces viridosporus (strain ATCC 14672 / DSM 40746 / JCM 4963 / KCTC 9882 / NRRL B-12104 / FH 1290)</name>
    <name type="common">Streptomyces ghanaensis</name>
    <dbReference type="NCBI Taxonomy" id="566461"/>
    <lineage>
        <taxon>Bacteria</taxon>
        <taxon>Bacillati</taxon>
        <taxon>Actinomycetota</taxon>
        <taxon>Actinomycetes</taxon>
        <taxon>Kitasatosporales</taxon>
        <taxon>Streptomycetaceae</taxon>
        <taxon>Streptomyces</taxon>
    </lineage>
</organism>
<accession>D6A2G0</accession>
<dbReference type="InterPro" id="IPR027417">
    <property type="entry name" value="P-loop_NTPase"/>
</dbReference>
<dbReference type="PANTHER" id="PTHR42759">
    <property type="entry name" value="MOXR FAMILY PROTEIN"/>
    <property type="match status" value="1"/>
</dbReference>
<proteinExistence type="predicted"/>
<dbReference type="Pfam" id="PF07728">
    <property type="entry name" value="AAA_5"/>
    <property type="match status" value="1"/>
</dbReference>
<dbReference type="InterPro" id="IPR011704">
    <property type="entry name" value="ATPase_dyneun-rel_AAA"/>
</dbReference>
<dbReference type="GO" id="GO:0005524">
    <property type="term" value="F:ATP binding"/>
    <property type="evidence" value="ECO:0007669"/>
    <property type="project" value="InterPro"/>
</dbReference>
<dbReference type="PANTHER" id="PTHR42759:SF1">
    <property type="entry name" value="MAGNESIUM-CHELATASE SUBUNIT CHLD"/>
    <property type="match status" value="1"/>
</dbReference>
<dbReference type="AlphaFoldDB" id="D6A2G0"/>
<sequence length="400" mass="42405">MEARPDEEGPHRTGGHRPGRGGEADTRRTHPLPAVRLARPEVPRAAGGDLEAGPLPDPRPLPHGAADAGARTVHARVGPRPRRRRPGLRGTHHPRHPQGPPPMTTVHPHPEETAPMTTALPPAPARQIVPPEDRYAAELAFLAAYDDGPRPPAWRLTPRAVVTFVMGSDGRALKLPDGAEASEGVPRRLVIEDKFVGDRALVERCVVTLAGERGLLLVGEPGTAKSMLSELLAAAVCGTSGLVVQGTAGTTEDQLKYGWNYALLLAQGPTRQALVPSPVLTAMSRGAVARVEEVTRCLPEVQDSLVSLLSERRIAVPELAGTEDALAHAAPGFNLIATANLRDKGVSEMSAALKRRFNFETVGPIGDLDAETALVRSQARASVARAGAPWAGRRRRAGSP</sequence>
<dbReference type="EMBL" id="DS999641">
    <property type="protein sequence ID" value="EFE71398.2"/>
    <property type="molecule type" value="Genomic_DNA"/>
</dbReference>
<dbReference type="Proteomes" id="UP000003824">
    <property type="component" value="Unassembled WGS sequence"/>
</dbReference>
<evidence type="ECO:0000313" key="4">
    <source>
        <dbReference type="Proteomes" id="UP000003824"/>
    </source>
</evidence>
<reference evidence="4" key="1">
    <citation type="submission" date="2008-12" db="EMBL/GenBank/DDBJ databases">
        <title>Annotation of Streptomyces ghanaensis ATCC 14672.</title>
        <authorList>
            <consortium name="The Broad Institute Genome Sequencing Platform"/>
            <consortium name="Broad Institute Microbial Sequencing Center"/>
            <person name="Fischbach M."/>
            <person name="Ward D."/>
            <person name="Young S."/>
            <person name="Kodira C.D."/>
            <person name="Zeng Q."/>
            <person name="Koehrsen M."/>
            <person name="Godfrey P."/>
            <person name="Alvarado L."/>
            <person name="Berlin A.M."/>
            <person name="Borenstein D."/>
            <person name="Chen Z."/>
            <person name="Engels R."/>
            <person name="Freedman E."/>
            <person name="Gellesch M."/>
            <person name="Goldberg J."/>
            <person name="Griggs A."/>
            <person name="Gujja S."/>
            <person name="Heiman D.I."/>
            <person name="Hepburn T.A."/>
            <person name="Howarth C."/>
            <person name="Jen D."/>
            <person name="Larson L."/>
            <person name="Lewis B."/>
            <person name="Mehta T."/>
            <person name="Park D."/>
            <person name="Pearson M."/>
            <person name="Roberts A."/>
            <person name="Saif S."/>
            <person name="Shea T.D."/>
            <person name="Shenoy N."/>
            <person name="Sisk P."/>
            <person name="Stolte C."/>
            <person name="Sykes S.N."/>
            <person name="Walk T."/>
            <person name="White J."/>
            <person name="Yandava C."/>
            <person name="Straight P."/>
            <person name="Clardy J."/>
            <person name="Hung D."/>
            <person name="Kolter R."/>
            <person name="Mekalanos J."/>
            <person name="Walker S."/>
            <person name="Walsh C.T."/>
            <person name="Wieland B.L.C."/>
            <person name="Ilzarbe M."/>
            <person name="Galagan J."/>
            <person name="Nusbaum C."/>
            <person name="Birren B."/>
        </authorList>
    </citation>
    <scope>NUCLEOTIDE SEQUENCE [LARGE SCALE GENOMIC DNA]</scope>
    <source>
        <strain evidence="4">ATCC 14672 / DSM 40746 / JCM 4963 / KCTC 9882 / NRRL B-12104 / FH 1290</strain>
    </source>
</reference>
<feature type="compositionally biased region" description="Basic residues" evidence="1">
    <location>
        <begin position="73"/>
        <end position="96"/>
    </location>
</feature>
<dbReference type="eggNOG" id="COG0714">
    <property type="taxonomic scope" value="Bacteria"/>
</dbReference>
<dbReference type="Gene3D" id="3.40.50.300">
    <property type="entry name" value="P-loop containing nucleotide triphosphate hydrolases"/>
    <property type="match status" value="1"/>
</dbReference>
<evidence type="ECO:0000259" key="2">
    <source>
        <dbReference type="Pfam" id="PF07728"/>
    </source>
</evidence>
<feature type="compositionally biased region" description="Basic and acidic residues" evidence="1">
    <location>
        <begin position="1"/>
        <end position="11"/>
    </location>
</feature>
<protein>
    <recommendedName>
        <fullName evidence="2">ATPase dynein-related AAA domain-containing protein</fullName>
    </recommendedName>
</protein>